<dbReference type="InterPro" id="IPR008279">
    <property type="entry name" value="PEP-util_enz_mobile_dom"/>
</dbReference>
<sequence>MIQSLKQLSKKDNLQYGSKAANIGELSKNIKYVPKGFALDFSCLETYLTHNAISYTPDDYMAYSQEIRQAILQGHMPPSVRACVTAHLDSIRNDCPNTTFAVRSSSNLEDGLFRSMAGMFTSYIQLDISHVEEAIKKVFASLYADVVLDYLLDNNIPFQDLKMGVIVQEFIKGSPSGVIFTADTVHMNTEHMQINGVNSICGDYVDGSAPSCFYRMEKDTKKILAYSSDDVSLSLTPEILVMLHDQGKLIEGIFGCPQDIEWTYANHHVYILQSRPITTIKTSDFPIKWRSDKDALDTWYRLFPTPYTPLMEDIIQIECEEQSKGVYETVFRTDLYGEFMIQHGYAYVKPLSIKDAESKRKAYLDKLFKNFSEGKCIFCDTILPEINKLTKALNRYTDISLSAKEIIDYIHLSVKYLTYTWRQHWHATQANEFLVVFEEKILDMFDDLETQDCYDLIYGFSLLARERELLYLMTSEIKRNPILMDMFHTYPYDTILYERLKREPAAGQFLELMAVYMAEYGICDAGLDAILHPTAKERPDYCMGQVRHLLSADEKLFFQSKQEALLRKVTLKDELLSRLDIKEQSQFLDMIALAEKSLLANDNHHYYMERSYRGYLRLATIEAGKWLCAKGLMVSPEDVQFLHLDEILKALENRSLEEHVITHRKNTYALNKQMLAPEIIGHVPEKNTNQPHHNTPSPSHDTQIILKGLSGMRKKVIGKIYLGKPNTLEGDRILVLPHCHCGDIMSCISKVKGIIYNWGSPYDHYGIITRELEIPSIYKTNDATEVLKNNDLVELDGYTGTITVLERAKDQ</sequence>
<dbReference type="RefSeq" id="WP_212694783.1">
    <property type="nucleotide sequence ID" value="NZ_CP058649.1"/>
</dbReference>
<dbReference type="InterPro" id="IPR036637">
    <property type="entry name" value="Phosphohistidine_dom_sf"/>
</dbReference>
<name>A0A8J8MM71_9FIRM</name>
<proteinExistence type="predicted"/>
<dbReference type="Pfam" id="PF00391">
    <property type="entry name" value="PEP-utilizers"/>
    <property type="match status" value="1"/>
</dbReference>
<dbReference type="GO" id="GO:0016301">
    <property type="term" value="F:kinase activity"/>
    <property type="evidence" value="ECO:0007669"/>
    <property type="project" value="InterPro"/>
</dbReference>
<dbReference type="Gene3D" id="3.30.1490.20">
    <property type="entry name" value="ATP-grasp fold, A domain"/>
    <property type="match status" value="1"/>
</dbReference>
<dbReference type="KEGG" id="vpy:HZI73_18120"/>
<accession>A0A8J8MM71</accession>
<dbReference type="Gene3D" id="3.50.30.10">
    <property type="entry name" value="Phosphohistidine domain"/>
    <property type="match status" value="1"/>
</dbReference>
<reference evidence="3" key="1">
    <citation type="submission" date="2020-07" db="EMBL/GenBank/DDBJ databases">
        <title>Vallitalea pronyensis genome.</title>
        <authorList>
            <person name="Postec A."/>
        </authorList>
    </citation>
    <scope>NUCLEOTIDE SEQUENCE</scope>
    <source>
        <strain evidence="3">FatNI3</strain>
    </source>
</reference>
<organism evidence="3 4">
    <name type="scientific">Vallitalea pronyensis</name>
    <dbReference type="NCBI Taxonomy" id="1348613"/>
    <lineage>
        <taxon>Bacteria</taxon>
        <taxon>Bacillati</taxon>
        <taxon>Bacillota</taxon>
        <taxon>Clostridia</taxon>
        <taxon>Lachnospirales</taxon>
        <taxon>Vallitaleaceae</taxon>
        <taxon>Vallitalea</taxon>
    </lineage>
</organism>
<dbReference type="InterPro" id="IPR002192">
    <property type="entry name" value="PPDK_AMP/ATP-bd"/>
</dbReference>
<protein>
    <submittedName>
        <fullName evidence="3">Uncharacterized protein</fullName>
    </submittedName>
</protein>
<evidence type="ECO:0000259" key="1">
    <source>
        <dbReference type="Pfam" id="PF00391"/>
    </source>
</evidence>
<dbReference type="InterPro" id="IPR013815">
    <property type="entry name" value="ATP_grasp_subdomain_1"/>
</dbReference>
<gene>
    <name evidence="3" type="ORF">HZI73_18120</name>
</gene>
<feature type="domain" description="Pyruvate phosphate dikinase AMP/ATP-binding" evidence="2">
    <location>
        <begin position="17"/>
        <end position="282"/>
    </location>
</feature>
<dbReference type="Gene3D" id="3.30.470.20">
    <property type="entry name" value="ATP-grasp fold, B domain"/>
    <property type="match status" value="1"/>
</dbReference>
<feature type="domain" description="PEP-utilising enzyme mobile" evidence="1">
    <location>
        <begin position="730"/>
        <end position="800"/>
    </location>
</feature>
<dbReference type="EMBL" id="CP058649">
    <property type="protein sequence ID" value="QUI24091.1"/>
    <property type="molecule type" value="Genomic_DNA"/>
</dbReference>
<dbReference type="InterPro" id="IPR051549">
    <property type="entry name" value="PEP_Utilizing_Enz"/>
</dbReference>
<dbReference type="SUPFAM" id="SSF56059">
    <property type="entry name" value="Glutathione synthetase ATP-binding domain-like"/>
    <property type="match status" value="1"/>
</dbReference>
<dbReference type="Pfam" id="PF01326">
    <property type="entry name" value="PPDK_N"/>
    <property type="match status" value="1"/>
</dbReference>
<dbReference type="PANTHER" id="PTHR43615">
    <property type="entry name" value="PHOSPHOENOLPYRUVATE SYNTHASE-RELATED"/>
    <property type="match status" value="1"/>
</dbReference>
<evidence type="ECO:0000259" key="2">
    <source>
        <dbReference type="Pfam" id="PF01326"/>
    </source>
</evidence>
<keyword evidence="4" id="KW-1185">Reference proteome</keyword>
<dbReference type="AlphaFoldDB" id="A0A8J8MM71"/>
<dbReference type="SUPFAM" id="SSF52009">
    <property type="entry name" value="Phosphohistidine domain"/>
    <property type="match status" value="1"/>
</dbReference>
<dbReference type="PANTHER" id="PTHR43615:SF1">
    <property type="entry name" value="PPDK_N DOMAIN-CONTAINING PROTEIN"/>
    <property type="match status" value="1"/>
</dbReference>
<evidence type="ECO:0000313" key="4">
    <source>
        <dbReference type="Proteomes" id="UP000683246"/>
    </source>
</evidence>
<evidence type="ECO:0000313" key="3">
    <source>
        <dbReference type="EMBL" id="QUI24091.1"/>
    </source>
</evidence>
<dbReference type="GO" id="GO:0005524">
    <property type="term" value="F:ATP binding"/>
    <property type="evidence" value="ECO:0007669"/>
    <property type="project" value="InterPro"/>
</dbReference>
<dbReference type="Proteomes" id="UP000683246">
    <property type="component" value="Chromosome"/>
</dbReference>